<dbReference type="InterPro" id="IPR045584">
    <property type="entry name" value="Pilin-like"/>
</dbReference>
<dbReference type="EMBL" id="JAYFSJ010000025">
    <property type="protein sequence ID" value="MEN7433691.1"/>
    <property type="molecule type" value="Genomic_DNA"/>
</dbReference>
<keyword evidence="6 11" id="KW-0812">Transmembrane</keyword>
<dbReference type="Pfam" id="PF12019">
    <property type="entry name" value="GspH"/>
    <property type="match status" value="1"/>
</dbReference>
<evidence type="ECO:0000256" key="5">
    <source>
        <dbReference type="ARBA" id="ARBA00022519"/>
    </source>
</evidence>
<keyword evidence="5" id="KW-0997">Cell inner membrane</keyword>
<feature type="transmembrane region" description="Helical" evidence="11">
    <location>
        <begin position="12"/>
        <end position="35"/>
    </location>
</feature>
<dbReference type="Pfam" id="PF07963">
    <property type="entry name" value="N_methyl"/>
    <property type="match status" value="1"/>
</dbReference>
<dbReference type="InterPro" id="IPR012902">
    <property type="entry name" value="N_methyl_site"/>
</dbReference>
<accession>A0ABV0CRA0</accession>
<evidence type="ECO:0000256" key="4">
    <source>
        <dbReference type="ARBA" id="ARBA00022481"/>
    </source>
</evidence>
<dbReference type="SUPFAM" id="SSF54523">
    <property type="entry name" value="Pili subunits"/>
    <property type="match status" value="1"/>
</dbReference>
<protein>
    <recommendedName>
        <fullName evidence="2">Type II secretion system protein H</fullName>
    </recommendedName>
    <alternativeName>
        <fullName evidence="10">General secretion pathway protein H</fullName>
    </alternativeName>
</protein>
<name>A0ABV0CRA0_9NEIS</name>
<sequence length="185" mass="19213">MRPQAGRGFTLVEMMVTIAVAVLMVTVALPAWQVFVQNERLSSTRDQLISAMNQARALSISNDDVVTICPYNASSASSCGASWSAGWAIFELPQGSASSTRVQAQPLTAGSSPTINAATSAGAAISSISFNPRPPYVAAAQTGDFRLCDSRGVSYALSFNLQTTGYIQQASKAGVTLAGVALTCP</sequence>
<keyword evidence="7 11" id="KW-1133">Transmembrane helix</keyword>
<evidence type="ECO:0000259" key="12">
    <source>
        <dbReference type="Pfam" id="PF12019"/>
    </source>
</evidence>
<evidence type="ECO:0000313" key="13">
    <source>
        <dbReference type="EMBL" id="MEN7433691.1"/>
    </source>
</evidence>
<comment type="similarity">
    <text evidence="9">Belongs to the GSP H family.</text>
</comment>
<dbReference type="InterPro" id="IPR022346">
    <property type="entry name" value="T2SS_GspH"/>
</dbReference>
<keyword evidence="8 11" id="KW-0472">Membrane</keyword>
<keyword evidence="3" id="KW-1003">Cell membrane</keyword>
<evidence type="ECO:0000256" key="10">
    <source>
        <dbReference type="ARBA" id="ARBA00030775"/>
    </source>
</evidence>
<organism evidence="13 14">
    <name type="scientific">Chromobacterium indicum</name>
    <dbReference type="NCBI Taxonomy" id="3110228"/>
    <lineage>
        <taxon>Bacteria</taxon>
        <taxon>Pseudomonadati</taxon>
        <taxon>Pseudomonadota</taxon>
        <taxon>Betaproteobacteria</taxon>
        <taxon>Neisseriales</taxon>
        <taxon>Chromobacteriaceae</taxon>
        <taxon>Chromobacterium</taxon>
    </lineage>
</organism>
<evidence type="ECO:0000256" key="3">
    <source>
        <dbReference type="ARBA" id="ARBA00022475"/>
    </source>
</evidence>
<comment type="caution">
    <text evidence="13">The sequence shown here is derived from an EMBL/GenBank/DDBJ whole genome shotgun (WGS) entry which is preliminary data.</text>
</comment>
<evidence type="ECO:0000313" key="14">
    <source>
        <dbReference type="Proteomes" id="UP001405405"/>
    </source>
</evidence>
<dbReference type="Proteomes" id="UP001405405">
    <property type="component" value="Unassembled WGS sequence"/>
</dbReference>
<evidence type="ECO:0000256" key="7">
    <source>
        <dbReference type="ARBA" id="ARBA00022989"/>
    </source>
</evidence>
<proteinExistence type="inferred from homology"/>
<feature type="domain" description="General secretion pathway GspH" evidence="12">
    <location>
        <begin position="46"/>
        <end position="162"/>
    </location>
</feature>
<evidence type="ECO:0000256" key="8">
    <source>
        <dbReference type="ARBA" id="ARBA00023136"/>
    </source>
</evidence>
<evidence type="ECO:0000256" key="1">
    <source>
        <dbReference type="ARBA" id="ARBA00004377"/>
    </source>
</evidence>
<keyword evidence="14" id="KW-1185">Reference proteome</keyword>
<dbReference type="RefSeq" id="WP_104945603.1">
    <property type="nucleotide sequence ID" value="NZ_JAYFSJ010000025.1"/>
</dbReference>
<reference evidence="13 14" key="1">
    <citation type="submission" date="2023-12" db="EMBL/GenBank/DDBJ databases">
        <title>Chromobacterium sp. strain TRC.1.1.SA producing antimicrobial pigment.</title>
        <authorList>
            <person name="Verma N."/>
            <person name="Choksket S."/>
            <person name="Pinnaka A.K."/>
            <person name="Korpole S."/>
        </authorList>
    </citation>
    <scope>NUCLEOTIDE SEQUENCE [LARGE SCALE GENOMIC DNA]</scope>
    <source>
        <strain evidence="13 14">TRC1.1.SA</strain>
    </source>
</reference>
<evidence type="ECO:0000256" key="2">
    <source>
        <dbReference type="ARBA" id="ARBA00021549"/>
    </source>
</evidence>
<keyword evidence="4" id="KW-0488">Methylation</keyword>
<evidence type="ECO:0000256" key="6">
    <source>
        <dbReference type="ARBA" id="ARBA00022692"/>
    </source>
</evidence>
<evidence type="ECO:0000256" key="11">
    <source>
        <dbReference type="SAM" id="Phobius"/>
    </source>
</evidence>
<evidence type="ECO:0000256" key="9">
    <source>
        <dbReference type="ARBA" id="ARBA00025772"/>
    </source>
</evidence>
<comment type="subcellular location">
    <subcellularLocation>
        <location evidence="1">Cell inner membrane</location>
        <topology evidence="1">Single-pass membrane protein</topology>
    </subcellularLocation>
</comment>
<dbReference type="NCBIfam" id="TIGR02532">
    <property type="entry name" value="IV_pilin_GFxxxE"/>
    <property type="match status" value="1"/>
</dbReference>
<gene>
    <name evidence="13" type="ORF">VA599_23375</name>
</gene>
<dbReference type="Gene3D" id="3.55.40.10">
    <property type="entry name" value="minor pseudopilin epsh domain"/>
    <property type="match status" value="1"/>
</dbReference>
<dbReference type="PROSITE" id="PS00409">
    <property type="entry name" value="PROKAR_NTER_METHYL"/>
    <property type="match status" value="1"/>
</dbReference>